<reference evidence="2" key="1">
    <citation type="submission" date="2020-11" db="EMBL/GenBank/DDBJ databases">
        <authorList>
            <consortium name="DOE Joint Genome Institute"/>
            <person name="Ahrendt S."/>
            <person name="Riley R."/>
            <person name="Andreopoulos W."/>
            <person name="LaButti K."/>
            <person name="Pangilinan J."/>
            <person name="Ruiz-duenas F.J."/>
            <person name="Barrasa J.M."/>
            <person name="Sanchez-Garcia M."/>
            <person name="Camarero S."/>
            <person name="Miyauchi S."/>
            <person name="Serrano A."/>
            <person name="Linde D."/>
            <person name="Babiker R."/>
            <person name="Drula E."/>
            <person name="Ayuso-Fernandez I."/>
            <person name="Pacheco R."/>
            <person name="Padilla G."/>
            <person name="Ferreira P."/>
            <person name="Barriuso J."/>
            <person name="Kellner H."/>
            <person name="Castanera R."/>
            <person name="Alfaro M."/>
            <person name="Ramirez L."/>
            <person name="Pisabarro A.G."/>
            <person name="Kuo A."/>
            <person name="Tritt A."/>
            <person name="Lipzen A."/>
            <person name="He G."/>
            <person name="Yan M."/>
            <person name="Ng V."/>
            <person name="Cullen D."/>
            <person name="Martin F."/>
            <person name="Rosso M.-N."/>
            <person name="Henrissat B."/>
            <person name="Hibbett D."/>
            <person name="Martinez A.T."/>
            <person name="Grigoriev I.V."/>
        </authorList>
    </citation>
    <scope>NUCLEOTIDE SEQUENCE</scope>
    <source>
        <strain evidence="2">AH 44721</strain>
    </source>
</reference>
<keyword evidence="3" id="KW-1185">Reference proteome</keyword>
<proteinExistence type="predicted"/>
<keyword evidence="1" id="KW-1133">Transmembrane helix</keyword>
<evidence type="ECO:0000313" key="3">
    <source>
        <dbReference type="Proteomes" id="UP000724874"/>
    </source>
</evidence>
<keyword evidence="1" id="KW-0812">Transmembrane</keyword>
<keyword evidence="1" id="KW-0472">Membrane</keyword>
<accession>A0A9P5TF89</accession>
<evidence type="ECO:0000313" key="2">
    <source>
        <dbReference type="EMBL" id="KAF8873417.1"/>
    </source>
</evidence>
<feature type="transmembrane region" description="Helical" evidence="1">
    <location>
        <begin position="20"/>
        <end position="43"/>
    </location>
</feature>
<organism evidence="2 3">
    <name type="scientific">Gymnopilus junonius</name>
    <name type="common">Spectacular rustgill mushroom</name>
    <name type="synonym">Gymnopilus spectabilis subsp. junonius</name>
    <dbReference type="NCBI Taxonomy" id="109634"/>
    <lineage>
        <taxon>Eukaryota</taxon>
        <taxon>Fungi</taxon>
        <taxon>Dikarya</taxon>
        <taxon>Basidiomycota</taxon>
        <taxon>Agaricomycotina</taxon>
        <taxon>Agaricomycetes</taxon>
        <taxon>Agaricomycetidae</taxon>
        <taxon>Agaricales</taxon>
        <taxon>Agaricineae</taxon>
        <taxon>Hymenogastraceae</taxon>
        <taxon>Gymnopilus</taxon>
    </lineage>
</organism>
<dbReference type="Proteomes" id="UP000724874">
    <property type="component" value="Unassembled WGS sequence"/>
</dbReference>
<sequence length="102" mass="11162">MSTVAGSVSKPVVGINYSKSITTAGVGIVVIIWILLQTAYAFFALDDKEDTIFGDYPNVLANIAELCQDIKKPAAFIEWALSLVKPPPYLGIMYINVQHLFL</sequence>
<name>A0A9P5TF89_GYMJU</name>
<protein>
    <submittedName>
        <fullName evidence="2">Uncharacterized protein</fullName>
    </submittedName>
</protein>
<gene>
    <name evidence="2" type="ORF">CPB84DRAFT_1753260</name>
</gene>
<dbReference type="EMBL" id="JADNYJ010000237">
    <property type="protein sequence ID" value="KAF8873417.1"/>
    <property type="molecule type" value="Genomic_DNA"/>
</dbReference>
<evidence type="ECO:0000256" key="1">
    <source>
        <dbReference type="SAM" id="Phobius"/>
    </source>
</evidence>
<dbReference type="AlphaFoldDB" id="A0A9P5TF89"/>
<comment type="caution">
    <text evidence="2">The sequence shown here is derived from an EMBL/GenBank/DDBJ whole genome shotgun (WGS) entry which is preliminary data.</text>
</comment>